<feature type="domain" description="MOSC" evidence="1">
    <location>
        <begin position="108"/>
        <end position="245"/>
    </location>
</feature>
<dbReference type="STRING" id="1300350.Z948_2164"/>
<reference evidence="2 3" key="1">
    <citation type="submission" date="2014-01" db="EMBL/GenBank/DDBJ databases">
        <title>Sulfitobacter donghicola JCM 14565 Genome Sequencing.</title>
        <authorList>
            <person name="Lai Q."/>
            <person name="Hong Z."/>
        </authorList>
    </citation>
    <scope>NUCLEOTIDE SEQUENCE [LARGE SCALE GENOMIC DNA]</scope>
    <source>
        <strain evidence="2 3">JCM 14565</strain>
    </source>
</reference>
<keyword evidence="3" id="KW-1185">Reference proteome</keyword>
<dbReference type="SUPFAM" id="SSF50800">
    <property type="entry name" value="PK beta-barrel domain-like"/>
    <property type="match status" value="1"/>
</dbReference>
<name>A0A073IGN8_9RHOB</name>
<dbReference type="InterPro" id="IPR005303">
    <property type="entry name" value="MOCOS_middle"/>
</dbReference>
<organism evidence="2 3">
    <name type="scientific">Sulfitobacter donghicola DSW-25 = KCTC 12864 = JCM 14565</name>
    <dbReference type="NCBI Taxonomy" id="1300350"/>
    <lineage>
        <taxon>Bacteria</taxon>
        <taxon>Pseudomonadati</taxon>
        <taxon>Pseudomonadota</taxon>
        <taxon>Alphaproteobacteria</taxon>
        <taxon>Rhodobacterales</taxon>
        <taxon>Roseobacteraceae</taxon>
        <taxon>Sulfitobacter</taxon>
    </lineage>
</organism>
<evidence type="ECO:0000259" key="1">
    <source>
        <dbReference type="PROSITE" id="PS51340"/>
    </source>
</evidence>
<accession>A0A073IGN8</accession>
<evidence type="ECO:0000313" key="2">
    <source>
        <dbReference type="EMBL" id="KEJ88666.1"/>
    </source>
</evidence>
<dbReference type="InterPro" id="IPR011037">
    <property type="entry name" value="Pyrv_Knase-like_insert_dom_sf"/>
</dbReference>
<dbReference type="InterPro" id="IPR005302">
    <property type="entry name" value="MoCF_Sase_C"/>
</dbReference>
<sequence>MQITALWRHPLKAHGREALDEVTLIADASMPYDRTWAVAHKGAKAVAGEWARCVNFTRAAAMPQLQAITASLDETSELLTLRHPDRPDLTFHPDHGAEVFLDWVAPLCPPERAQPDQIMRIGPRGYTDSDVPSISLMNVASHLAVEQAANASLAQERWRGNVWFDGTEPWMEFDFVGKTLKLGEATVQVDATIERCKSIMANTKTGERDHDLLSVLRGFDHQNFGVCFSVITGGKIRLGDKLELI</sequence>
<dbReference type="GO" id="GO:0003824">
    <property type="term" value="F:catalytic activity"/>
    <property type="evidence" value="ECO:0007669"/>
    <property type="project" value="InterPro"/>
</dbReference>
<dbReference type="PROSITE" id="PS51340">
    <property type="entry name" value="MOSC"/>
    <property type="match status" value="1"/>
</dbReference>
<dbReference type="AlphaFoldDB" id="A0A073IGN8"/>
<dbReference type="EMBL" id="JAMC01000005">
    <property type="protein sequence ID" value="KEJ88666.1"/>
    <property type="molecule type" value="Genomic_DNA"/>
</dbReference>
<dbReference type="GO" id="GO:0030170">
    <property type="term" value="F:pyridoxal phosphate binding"/>
    <property type="evidence" value="ECO:0007669"/>
    <property type="project" value="InterPro"/>
</dbReference>
<dbReference type="Pfam" id="PF03476">
    <property type="entry name" value="MOSC_N"/>
    <property type="match status" value="1"/>
</dbReference>
<protein>
    <submittedName>
        <fullName evidence="2">Molybdenum cofactor biosysynthesis protein</fullName>
    </submittedName>
</protein>
<gene>
    <name evidence="2" type="ORF">DSW25_13450</name>
</gene>
<comment type="caution">
    <text evidence="2">The sequence shown here is derived from an EMBL/GenBank/DDBJ whole genome shotgun (WGS) entry which is preliminary data.</text>
</comment>
<dbReference type="eggNOG" id="COG3217">
    <property type="taxonomic scope" value="Bacteria"/>
</dbReference>
<dbReference type="Proteomes" id="UP000027734">
    <property type="component" value="Unassembled WGS sequence"/>
</dbReference>
<dbReference type="RefSeq" id="WP_025059534.1">
    <property type="nucleotide sequence ID" value="NZ_JAMC01000005.1"/>
</dbReference>
<dbReference type="Pfam" id="PF03473">
    <property type="entry name" value="MOSC"/>
    <property type="match status" value="1"/>
</dbReference>
<evidence type="ECO:0000313" key="3">
    <source>
        <dbReference type="Proteomes" id="UP000027734"/>
    </source>
</evidence>
<proteinExistence type="predicted"/>
<dbReference type="GO" id="GO:0030151">
    <property type="term" value="F:molybdenum ion binding"/>
    <property type="evidence" value="ECO:0007669"/>
    <property type="project" value="InterPro"/>
</dbReference>
<dbReference type="Gene3D" id="2.40.33.20">
    <property type="entry name" value="PK beta-barrel domain-like"/>
    <property type="match status" value="1"/>
</dbReference>